<dbReference type="Pfam" id="PF00924">
    <property type="entry name" value="MS_channel_2nd"/>
    <property type="match status" value="1"/>
</dbReference>
<keyword evidence="4 8" id="KW-0812">Transmembrane</keyword>
<protein>
    <submittedName>
        <fullName evidence="11">Toxin secretion/phage lysis holin</fullName>
    </submittedName>
</protein>
<dbReference type="PANTHER" id="PTHR30460:SF0">
    <property type="entry name" value="MODERATE CONDUCTANCE MECHANOSENSITIVE CHANNEL YBIO"/>
    <property type="match status" value="1"/>
</dbReference>
<dbReference type="FunFam" id="2.30.30.60:FF:000001">
    <property type="entry name" value="MscS Mechanosensitive ion channel"/>
    <property type="match status" value="1"/>
</dbReference>
<evidence type="ECO:0000259" key="9">
    <source>
        <dbReference type="Pfam" id="PF00924"/>
    </source>
</evidence>
<comment type="similarity">
    <text evidence="2">Belongs to the MscS (TC 1.A.23) family.</text>
</comment>
<dbReference type="eggNOG" id="COG0668">
    <property type="taxonomic scope" value="Bacteria"/>
</dbReference>
<evidence type="ECO:0000256" key="4">
    <source>
        <dbReference type="ARBA" id="ARBA00022692"/>
    </source>
</evidence>
<feature type="domain" description="Mechanosensitive ion channel transmembrane helices 2/3" evidence="10">
    <location>
        <begin position="81"/>
        <end position="122"/>
    </location>
</feature>
<keyword evidence="12" id="KW-1185">Reference proteome</keyword>
<evidence type="ECO:0000256" key="6">
    <source>
        <dbReference type="ARBA" id="ARBA00023136"/>
    </source>
</evidence>
<dbReference type="Gene3D" id="1.10.287.1260">
    <property type="match status" value="1"/>
</dbReference>
<gene>
    <name evidence="11" type="ORF">BN55_06010</name>
</gene>
<comment type="caution">
    <text evidence="11">The sequence shown here is derived from an EMBL/GenBank/DDBJ whole genome shotgun (WGS) entry which is preliminary data.</text>
</comment>
<comment type="subcellular location">
    <subcellularLocation>
        <location evidence="1">Cell membrane</location>
        <topology evidence="1">Multi-pass membrane protein</topology>
    </subcellularLocation>
</comment>
<dbReference type="GO" id="GO:0008381">
    <property type="term" value="F:mechanosensitive monoatomic ion channel activity"/>
    <property type="evidence" value="ECO:0007669"/>
    <property type="project" value="InterPro"/>
</dbReference>
<dbReference type="PANTHER" id="PTHR30460">
    <property type="entry name" value="MODERATE CONDUCTANCE MECHANOSENSITIVE CHANNEL YBIO"/>
    <property type="match status" value="1"/>
</dbReference>
<reference evidence="11 12" key="1">
    <citation type="submission" date="2012-06" db="EMBL/GenBank/DDBJ databases">
        <title>Draft Genome Sequence of Lactobacillus hominis Strain CRBIP 24.179T, isolated from human intestine.</title>
        <authorList>
            <person name="Cousin S."/>
            <person name="Ma L."/>
            <person name="Bizet C."/>
            <person name="Loux V."/>
            <person name="Bouchier C."/>
            <person name="Clermont D."/>
            <person name="Creno S."/>
        </authorList>
    </citation>
    <scope>NUCLEOTIDE SEQUENCE [LARGE SCALE GENOMIC DNA]</scope>
    <source>
        <strain evidence="12">CRBIP 24.179T</strain>
    </source>
</reference>
<dbReference type="Pfam" id="PF21088">
    <property type="entry name" value="MS_channel_1st"/>
    <property type="match status" value="1"/>
</dbReference>
<accession>I7L927</accession>
<evidence type="ECO:0000259" key="10">
    <source>
        <dbReference type="Pfam" id="PF21088"/>
    </source>
</evidence>
<dbReference type="PATRIC" id="fig|1423758.3.peg.1472"/>
<dbReference type="AlphaFoldDB" id="I7L927"/>
<evidence type="ECO:0000256" key="8">
    <source>
        <dbReference type="SAM" id="Phobius"/>
    </source>
</evidence>
<evidence type="ECO:0000256" key="7">
    <source>
        <dbReference type="ARBA" id="ARBA00059688"/>
    </source>
</evidence>
<evidence type="ECO:0000256" key="1">
    <source>
        <dbReference type="ARBA" id="ARBA00004651"/>
    </source>
</evidence>
<dbReference type="InterPro" id="IPR023408">
    <property type="entry name" value="MscS_beta-dom_sf"/>
</dbReference>
<keyword evidence="6 8" id="KW-0472">Membrane</keyword>
<dbReference type="SUPFAM" id="SSF50182">
    <property type="entry name" value="Sm-like ribonucleoproteins"/>
    <property type="match status" value="1"/>
</dbReference>
<dbReference type="InterPro" id="IPR045276">
    <property type="entry name" value="YbiO_bact"/>
</dbReference>
<dbReference type="GeneID" id="82846386"/>
<evidence type="ECO:0000256" key="3">
    <source>
        <dbReference type="ARBA" id="ARBA00022475"/>
    </source>
</evidence>
<dbReference type="EMBL" id="CAKE01000002">
    <property type="protein sequence ID" value="CCI81109.1"/>
    <property type="molecule type" value="Genomic_DNA"/>
</dbReference>
<feature type="transmembrane region" description="Helical" evidence="8">
    <location>
        <begin position="34"/>
        <end position="54"/>
    </location>
</feature>
<dbReference type="STRING" id="1423758.FC41_GL001456"/>
<evidence type="ECO:0000256" key="5">
    <source>
        <dbReference type="ARBA" id="ARBA00022989"/>
    </source>
</evidence>
<dbReference type="InterPro" id="IPR006685">
    <property type="entry name" value="MscS_channel_2nd"/>
</dbReference>
<dbReference type="SUPFAM" id="SSF82861">
    <property type="entry name" value="Mechanosensitive channel protein MscS (YggB), transmembrane region"/>
    <property type="match status" value="1"/>
</dbReference>
<dbReference type="Gene3D" id="2.30.30.60">
    <property type="match status" value="1"/>
</dbReference>
<name>I7L927_9LACO</name>
<keyword evidence="3" id="KW-1003">Cell membrane</keyword>
<comment type="function">
    <text evidence="7">May play a role in resistance to osmotic downshock.</text>
</comment>
<dbReference type="Proteomes" id="UP000009320">
    <property type="component" value="Unassembled WGS sequence"/>
</dbReference>
<keyword evidence="5 8" id="KW-1133">Transmembrane helix</keyword>
<dbReference type="InterPro" id="IPR049142">
    <property type="entry name" value="MS_channel_1st"/>
</dbReference>
<dbReference type="OrthoDB" id="9809206at2"/>
<evidence type="ECO:0000256" key="2">
    <source>
        <dbReference type="ARBA" id="ARBA00008017"/>
    </source>
</evidence>
<evidence type="ECO:0000313" key="11">
    <source>
        <dbReference type="EMBL" id="CCI81109.1"/>
    </source>
</evidence>
<dbReference type="GO" id="GO:0005886">
    <property type="term" value="C:plasma membrane"/>
    <property type="evidence" value="ECO:0007669"/>
    <property type="project" value="UniProtKB-SubCell"/>
</dbReference>
<organism evidence="11 12">
    <name type="scientific">Lactobacillus hominis DSM 23910 = CRBIP 24.179</name>
    <dbReference type="NCBI Taxonomy" id="1423758"/>
    <lineage>
        <taxon>Bacteria</taxon>
        <taxon>Bacillati</taxon>
        <taxon>Bacillota</taxon>
        <taxon>Bacilli</taxon>
        <taxon>Lactobacillales</taxon>
        <taxon>Lactobacillaceae</taxon>
        <taxon>Lactobacillus</taxon>
    </lineage>
</organism>
<feature type="domain" description="Mechanosensitive ion channel MscS" evidence="9">
    <location>
        <begin position="125"/>
        <end position="188"/>
    </location>
</feature>
<proteinExistence type="inferred from homology"/>
<dbReference type="RefSeq" id="WP_008469739.1">
    <property type="nucleotide sequence ID" value="NZ_AYZP01000003.1"/>
</dbReference>
<evidence type="ECO:0000313" key="12">
    <source>
        <dbReference type="Proteomes" id="UP000009320"/>
    </source>
</evidence>
<dbReference type="InterPro" id="IPR011014">
    <property type="entry name" value="MscS_channel_TM-2"/>
</dbReference>
<sequence>MNISSLLSKSINKSSTTPLIDWGDVAHNLLGKTIHLIITTLIFFIIWRIGKRLINKYVINNKLLQTKASGRTRTLSELSINIFQYTLLFFYLYGALSILGLPVGTLLASAGIVSLALGMGAQGFVSDVVNGINLLSEAQFDVGDTVKIGNYTGTVVQLGLRTTRLKSNDGTITYIPNHNISVVENITRGGVGLDIVLQINSTSDLKVVKQSIESANHILKPKFMTQIKKGPTIIGVTTQNGSTLTYEVHFQVMPGSEANVRNAYFSHYIEALKNNNIKFS</sequence>
<dbReference type="InterPro" id="IPR010920">
    <property type="entry name" value="LSM_dom_sf"/>
</dbReference>